<evidence type="ECO:0008006" key="3">
    <source>
        <dbReference type="Google" id="ProtNLM"/>
    </source>
</evidence>
<reference evidence="1" key="1">
    <citation type="submission" date="2016-04" db="EMBL/GenBank/DDBJ databases">
        <authorList>
            <person name="Tabuchi Yagui T.R."/>
        </authorList>
    </citation>
    <scope>NUCLEOTIDE SEQUENCE [LARGE SCALE GENOMIC DNA]</scope>
    <source>
        <strain evidence="1">NIES-26</strain>
    </source>
</reference>
<proteinExistence type="predicted"/>
<gene>
    <name evidence="1" type="ORF">A6770_37765</name>
</gene>
<organism evidence="1 2">
    <name type="scientific">Nostoc minutum NIES-26</name>
    <dbReference type="NCBI Taxonomy" id="1844469"/>
    <lineage>
        <taxon>Bacteria</taxon>
        <taxon>Bacillati</taxon>
        <taxon>Cyanobacteriota</taxon>
        <taxon>Cyanophyceae</taxon>
        <taxon>Nostocales</taxon>
        <taxon>Nostocaceae</taxon>
        <taxon>Nostoc</taxon>
    </lineage>
</organism>
<comment type="caution">
    <text evidence="1">The sequence shown here is derived from an EMBL/GenBank/DDBJ whole genome shotgun (WGS) entry which is preliminary data.</text>
</comment>
<dbReference type="Pfam" id="PF06051">
    <property type="entry name" value="DUF928"/>
    <property type="match status" value="1"/>
</dbReference>
<dbReference type="Proteomes" id="UP000252107">
    <property type="component" value="Unassembled WGS sequence"/>
</dbReference>
<keyword evidence="2" id="KW-1185">Reference proteome</keyword>
<name>A0A367RY25_9NOSO</name>
<protein>
    <recommendedName>
        <fullName evidence="3">DUF928 domain-containing protein</fullName>
    </recommendedName>
</protein>
<dbReference type="AlphaFoldDB" id="A0A367RY25"/>
<dbReference type="InterPro" id="IPR010328">
    <property type="entry name" value="DUF928"/>
</dbReference>
<evidence type="ECO:0000313" key="2">
    <source>
        <dbReference type="Proteomes" id="UP000252107"/>
    </source>
</evidence>
<sequence>MLKKTLFTIALGLTLSTDLLLTTVAAIAIPSDAISQQVSQGSQPRFTPRRRSLLRFKVPSIRGSRNLEAGAARGECSPQVISAVIPPKPATMASTDLPVQLTVSDRPTFFVNVPQTSAKQAEFLLRNQTGEKILLNKIVPVTVSKGIMSYTLPADFPGLQVGQKYSWRFSLLCDPTGGDRSGDAIASGWIQRVQPTATVATQLQTATQRQRVLIYADNGYWHDTLKTLADLRATNPSDLTLVRDWVDLLKSVGLDAIVNQPLIQLNTATAFNR</sequence>
<dbReference type="EMBL" id="LXQD01000050">
    <property type="protein sequence ID" value="RCJ40594.1"/>
    <property type="molecule type" value="Genomic_DNA"/>
</dbReference>
<evidence type="ECO:0000313" key="1">
    <source>
        <dbReference type="EMBL" id="RCJ40594.1"/>
    </source>
</evidence>
<accession>A0A367RY25</accession>